<proteinExistence type="predicted"/>
<dbReference type="Proteomes" id="UP000013563">
    <property type="component" value="Chromosome"/>
</dbReference>
<dbReference type="HOGENOM" id="CLU_3138006_0_0_11"/>
<dbReference type="EMBL" id="CP004886">
    <property type="protein sequence ID" value="AGL25314.1"/>
    <property type="molecule type" value="Genomic_DNA"/>
</dbReference>
<dbReference type="PATRIC" id="fig|1304279.3.peg.5398"/>
<dbReference type="AlphaFoldDB" id="R4M0Z7"/>
<dbReference type="BioCyc" id="MTUB1304279:G13AB-3589-MONOMER"/>
<gene>
    <name evidence="1" type="ORF">I917_26500</name>
</gene>
<protein>
    <submittedName>
        <fullName evidence="1">Uncharacterized protein</fullName>
    </submittedName>
</protein>
<reference evidence="1 2" key="1">
    <citation type="journal article" date="2013" name="Genome Announc.">
        <title>Whole-Genome Sequences of Four Clinical Isolates of Mycobacterium tuberculosis from Tamil Nadu, South India.</title>
        <authorList>
            <person name="Narayanan S."/>
            <person name="Deshpande U."/>
        </authorList>
    </citation>
    <scope>NUCLEOTIDE SEQUENCE [LARGE SCALE GENOMIC DNA]</scope>
    <source>
        <strain evidence="1 2">Haarlem/NITR202</strain>
    </source>
</reference>
<name>R4M0Z7_MYCTX</name>
<dbReference type="KEGG" id="mtuh:I917_26500"/>
<evidence type="ECO:0000313" key="1">
    <source>
        <dbReference type="EMBL" id="AGL25314.1"/>
    </source>
</evidence>
<evidence type="ECO:0000313" key="2">
    <source>
        <dbReference type="Proteomes" id="UP000013563"/>
    </source>
</evidence>
<accession>R4M0Z7</accession>
<sequence length="49" mass="5405">MLHTIGRQDKAKQTPCPGYDVKKLTEHLLNSIMVLGGMDRRGILTACGH</sequence>
<organism evidence="1 2">
    <name type="scientific">Mycobacterium tuberculosis str. Haarlem/NITR202</name>
    <dbReference type="NCBI Taxonomy" id="1304279"/>
    <lineage>
        <taxon>Bacteria</taxon>
        <taxon>Bacillati</taxon>
        <taxon>Actinomycetota</taxon>
        <taxon>Actinomycetes</taxon>
        <taxon>Mycobacteriales</taxon>
        <taxon>Mycobacteriaceae</taxon>
        <taxon>Mycobacterium</taxon>
        <taxon>Mycobacterium tuberculosis complex</taxon>
    </lineage>
</organism>